<sequence length="188" mass="21223">MSYDNNFNPAADLGQALDWEGYIEKDDSFVLLPEGIYDFKVLSLERGYFNGSEKMPPCPRATVQIQVTDPTSKTPVELNESLLLNTKMEWKLSQFFTSIGQKKPGERVQMNWQAVPGATGKAEIHQREYTNQNGEKRTTNAVKNFLPALETIQQRPIQGQAYQQPTVKTQQATGPVQQQMTNYTPGSF</sequence>
<keyword evidence="3" id="KW-1185">Reference proteome</keyword>
<dbReference type="OrthoDB" id="1645191at2"/>
<dbReference type="STRING" id="2741.SAMN04489866_10162"/>
<protein>
    <recommendedName>
        <fullName evidence="4">DUF669 domain-containing protein</fullName>
    </recommendedName>
</protein>
<organism evidence="2 3">
    <name type="scientific">Peptococcus niger</name>
    <dbReference type="NCBI Taxonomy" id="2741"/>
    <lineage>
        <taxon>Bacteria</taxon>
        <taxon>Bacillati</taxon>
        <taxon>Bacillota</taxon>
        <taxon>Clostridia</taxon>
        <taxon>Eubacteriales</taxon>
        <taxon>Peptococcaceae</taxon>
        <taxon>Peptococcus</taxon>
    </lineage>
</organism>
<evidence type="ECO:0008006" key="4">
    <source>
        <dbReference type="Google" id="ProtNLM"/>
    </source>
</evidence>
<dbReference type="Proteomes" id="UP000198995">
    <property type="component" value="Unassembled WGS sequence"/>
</dbReference>
<dbReference type="AlphaFoldDB" id="A0A1G6RLQ9"/>
<name>A0A1G6RLQ9_PEPNI</name>
<evidence type="ECO:0000313" key="2">
    <source>
        <dbReference type="EMBL" id="SDD05582.1"/>
    </source>
</evidence>
<evidence type="ECO:0000313" key="3">
    <source>
        <dbReference type="Proteomes" id="UP000198995"/>
    </source>
</evidence>
<gene>
    <name evidence="2" type="ORF">SAMN04489866_10162</name>
</gene>
<dbReference type="EMBL" id="FNAF01000001">
    <property type="protein sequence ID" value="SDD05582.1"/>
    <property type="molecule type" value="Genomic_DNA"/>
</dbReference>
<reference evidence="2 3" key="1">
    <citation type="submission" date="2016-10" db="EMBL/GenBank/DDBJ databases">
        <authorList>
            <person name="de Groot N.N."/>
        </authorList>
    </citation>
    <scope>NUCLEOTIDE SEQUENCE [LARGE SCALE GENOMIC DNA]</scope>
    <source>
        <strain evidence="2 3">DSM 20475</strain>
    </source>
</reference>
<dbReference type="RefSeq" id="WP_091790763.1">
    <property type="nucleotide sequence ID" value="NZ_FNAF01000001.1"/>
</dbReference>
<proteinExistence type="predicted"/>
<feature type="region of interest" description="Disordered" evidence="1">
    <location>
        <begin position="169"/>
        <end position="188"/>
    </location>
</feature>
<accession>A0A1G6RLQ9</accession>
<evidence type="ECO:0000256" key="1">
    <source>
        <dbReference type="SAM" id="MobiDB-lite"/>
    </source>
</evidence>